<feature type="domain" description="Histidine kinase" evidence="11">
    <location>
        <begin position="258"/>
        <end position="481"/>
    </location>
</feature>
<dbReference type="InterPro" id="IPR033480">
    <property type="entry name" value="sCache_2"/>
</dbReference>
<dbReference type="InterPro" id="IPR004358">
    <property type="entry name" value="Sig_transdc_His_kin-like_C"/>
</dbReference>
<dbReference type="InterPro" id="IPR036890">
    <property type="entry name" value="HATPase_C_sf"/>
</dbReference>
<dbReference type="CDD" id="cd00156">
    <property type="entry name" value="REC"/>
    <property type="match status" value="1"/>
</dbReference>
<dbReference type="InterPro" id="IPR005467">
    <property type="entry name" value="His_kinase_dom"/>
</dbReference>
<keyword evidence="6 10" id="KW-0812">Transmembrane</keyword>
<feature type="modified residue" description="4-aspartylphosphate" evidence="9">
    <location>
        <position position="552"/>
    </location>
</feature>
<organism evidence="13 14">
    <name type="scientific">Desulfovibrio subterraneus</name>
    <dbReference type="NCBI Taxonomy" id="2718620"/>
    <lineage>
        <taxon>Bacteria</taxon>
        <taxon>Pseudomonadati</taxon>
        <taxon>Thermodesulfobacteriota</taxon>
        <taxon>Desulfovibrionia</taxon>
        <taxon>Desulfovibrionales</taxon>
        <taxon>Desulfovibrionaceae</taxon>
        <taxon>Desulfovibrio</taxon>
    </lineage>
</organism>
<keyword evidence="14" id="KW-1185">Reference proteome</keyword>
<evidence type="ECO:0000256" key="8">
    <source>
        <dbReference type="ARBA" id="ARBA00023136"/>
    </source>
</evidence>
<dbReference type="EC" id="2.7.13.3" evidence="3"/>
<dbReference type="Gene3D" id="3.30.565.10">
    <property type="entry name" value="Histidine kinase-like ATPase, C-terminal domain"/>
    <property type="match status" value="1"/>
</dbReference>
<comment type="caution">
    <text evidence="13">The sequence shown here is derived from an EMBL/GenBank/DDBJ whole genome shotgun (WGS) entry which is preliminary data.</text>
</comment>
<dbReference type="PANTHER" id="PTHR43065:SF42">
    <property type="entry name" value="TWO-COMPONENT SENSOR PPRA"/>
    <property type="match status" value="1"/>
</dbReference>
<dbReference type="GO" id="GO:0000155">
    <property type="term" value="F:phosphorelay sensor kinase activity"/>
    <property type="evidence" value="ECO:0007669"/>
    <property type="project" value="InterPro"/>
</dbReference>
<feature type="transmembrane region" description="Helical" evidence="10">
    <location>
        <begin position="205"/>
        <end position="233"/>
    </location>
</feature>
<comment type="catalytic activity">
    <reaction evidence="1">
        <text>ATP + protein L-histidine = ADP + protein N-phospho-L-histidine.</text>
        <dbReference type="EC" id="2.7.13.3"/>
    </reaction>
</comment>
<feature type="transmembrane region" description="Helical" evidence="10">
    <location>
        <begin position="12"/>
        <end position="32"/>
    </location>
</feature>
<reference evidence="13 14" key="1">
    <citation type="submission" date="2020-05" db="EMBL/GenBank/DDBJ databases">
        <title>Draft genome sequence of Desulfovibrio sp. strain HN2T.</title>
        <authorList>
            <person name="Ueno A."/>
            <person name="Tamazawa S."/>
            <person name="Tamamura S."/>
            <person name="Murakami T."/>
            <person name="Kiyama T."/>
            <person name="Inomata H."/>
            <person name="Amano Y."/>
            <person name="Miyakawa K."/>
            <person name="Tamaki H."/>
            <person name="Naganuma T."/>
            <person name="Kaneko K."/>
        </authorList>
    </citation>
    <scope>NUCLEOTIDE SEQUENCE [LARGE SCALE GENOMIC DNA]</scope>
    <source>
        <strain evidence="13 14">HN2</strain>
    </source>
</reference>
<evidence type="ECO:0000256" key="6">
    <source>
        <dbReference type="ARBA" id="ARBA00022692"/>
    </source>
</evidence>
<dbReference type="Gene3D" id="1.10.287.130">
    <property type="match status" value="1"/>
</dbReference>
<dbReference type="Pfam" id="PF17200">
    <property type="entry name" value="sCache_2"/>
    <property type="match status" value="1"/>
</dbReference>
<keyword evidence="5 9" id="KW-0597">Phosphoprotein</keyword>
<comment type="subcellular location">
    <subcellularLocation>
        <location evidence="2">Cell membrane</location>
        <topology evidence="2">Multi-pass membrane protein</topology>
    </subcellularLocation>
</comment>
<evidence type="ECO:0000256" key="3">
    <source>
        <dbReference type="ARBA" id="ARBA00012438"/>
    </source>
</evidence>
<evidence type="ECO:0000313" key="13">
    <source>
        <dbReference type="EMBL" id="GFM34736.1"/>
    </source>
</evidence>
<sequence>MQNNVTIASRIGLLLLFMIVFASAIGVTYTYFMGKVESDAIMEAKSAMMEGYERTLRQSVQSLAHVLGDVVQEAKATGQDPRLALREAIRGIRYEDSGYYFIYDEHGVNVAHPLHPEFQSTNRYEHEDPKGNPYIAALGEKAAKGGGYVTYLFNKPNEAVIAPKLAYAEMIPGTSFWLATGIYIDAIEAEQLRLSTRLDAHLRNAILTVSTGTILVLIIIVLPTSLVMVNGILKPWKQMEKELRHAQKMEAIGIFAGGIAHDFNNILGAITSCSELALSDTPTNSPVHEDLRHVLKAAKRGKNLVKRIKAFSRRTDAPRHAVNMQSVIKECMHLLQTFIPATIDVRVKINAHGAQVLADPDQLLQVAMNLCTNAEQAMRGMKGVLSVTLDVEDLSVERARALALPAGVYVRLEVADTGVGMKPVVAKHIFEPFYTTRKKSGGTGLGLSMSHSIVKMHGGAITVRSVPGKGSTFTVLLPCTGIAEERESHEEVAVLPRGTETILLVDDDEDMAYSVSKLFKRLGYDVVCKTSSPEALDYFASDPEGVDLMLTDHMMPSLTGVELTREVHKIRQDLPVILYSGFEGSGLLPRIPKDWKTVGVSSFFTKPFETVELCSAVRRLLDEHKSVSVAANDEATDDDPSAHY</sequence>
<dbReference type="SMART" id="SM01049">
    <property type="entry name" value="Cache_2"/>
    <property type="match status" value="1"/>
</dbReference>
<evidence type="ECO:0000259" key="11">
    <source>
        <dbReference type="PROSITE" id="PS50109"/>
    </source>
</evidence>
<proteinExistence type="predicted"/>
<dbReference type="SMART" id="SM00388">
    <property type="entry name" value="HisKA"/>
    <property type="match status" value="1"/>
</dbReference>
<dbReference type="Gene3D" id="3.30.450.20">
    <property type="entry name" value="PAS domain"/>
    <property type="match status" value="1"/>
</dbReference>
<evidence type="ECO:0000256" key="4">
    <source>
        <dbReference type="ARBA" id="ARBA00022475"/>
    </source>
</evidence>
<keyword evidence="8 10" id="KW-0472">Membrane</keyword>
<dbReference type="InterPro" id="IPR003661">
    <property type="entry name" value="HisK_dim/P_dom"/>
</dbReference>
<dbReference type="PANTHER" id="PTHR43065">
    <property type="entry name" value="SENSOR HISTIDINE KINASE"/>
    <property type="match status" value="1"/>
</dbReference>
<dbReference type="SUPFAM" id="SSF52172">
    <property type="entry name" value="CheY-like"/>
    <property type="match status" value="1"/>
</dbReference>
<dbReference type="GO" id="GO:0005886">
    <property type="term" value="C:plasma membrane"/>
    <property type="evidence" value="ECO:0007669"/>
    <property type="project" value="UniProtKB-SubCell"/>
</dbReference>
<evidence type="ECO:0000256" key="7">
    <source>
        <dbReference type="ARBA" id="ARBA00022989"/>
    </source>
</evidence>
<dbReference type="PROSITE" id="PS50109">
    <property type="entry name" value="HIS_KIN"/>
    <property type="match status" value="1"/>
</dbReference>
<evidence type="ECO:0000256" key="2">
    <source>
        <dbReference type="ARBA" id="ARBA00004651"/>
    </source>
</evidence>
<name>A0A7J0BM23_9BACT</name>
<dbReference type="Pfam" id="PF00072">
    <property type="entry name" value="Response_reg"/>
    <property type="match status" value="1"/>
</dbReference>
<evidence type="ECO:0000256" key="10">
    <source>
        <dbReference type="SAM" id="Phobius"/>
    </source>
</evidence>
<keyword evidence="4" id="KW-1003">Cell membrane</keyword>
<dbReference type="SMART" id="SM00387">
    <property type="entry name" value="HATPase_c"/>
    <property type="match status" value="1"/>
</dbReference>
<dbReference type="EMBL" id="BLVO01000016">
    <property type="protein sequence ID" value="GFM34736.1"/>
    <property type="molecule type" value="Genomic_DNA"/>
</dbReference>
<keyword evidence="7 10" id="KW-1133">Transmembrane helix</keyword>
<dbReference type="AlphaFoldDB" id="A0A7J0BM23"/>
<dbReference type="RefSeq" id="WP_174406401.1">
    <property type="nucleotide sequence ID" value="NZ_BLVO01000016.1"/>
</dbReference>
<dbReference type="InterPro" id="IPR001789">
    <property type="entry name" value="Sig_transdc_resp-reg_receiver"/>
</dbReference>
<dbReference type="Gene3D" id="3.40.50.2300">
    <property type="match status" value="1"/>
</dbReference>
<evidence type="ECO:0000256" key="9">
    <source>
        <dbReference type="PROSITE-ProRule" id="PRU00169"/>
    </source>
</evidence>
<dbReference type="PRINTS" id="PR00344">
    <property type="entry name" value="BCTRLSENSOR"/>
</dbReference>
<dbReference type="InterPro" id="IPR036097">
    <property type="entry name" value="HisK_dim/P_sf"/>
</dbReference>
<evidence type="ECO:0000256" key="5">
    <source>
        <dbReference type="ARBA" id="ARBA00022553"/>
    </source>
</evidence>
<dbReference type="PROSITE" id="PS50110">
    <property type="entry name" value="RESPONSE_REGULATORY"/>
    <property type="match status" value="1"/>
</dbReference>
<gene>
    <name evidence="13" type="ORF">DSM101010T_31010</name>
</gene>
<protein>
    <recommendedName>
        <fullName evidence="3">histidine kinase</fullName>
        <ecNumber evidence="3">2.7.13.3</ecNumber>
    </recommendedName>
</protein>
<dbReference type="Pfam" id="PF02518">
    <property type="entry name" value="HATPase_c"/>
    <property type="match status" value="1"/>
</dbReference>
<dbReference type="SUPFAM" id="SSF55874">
    <property type="entry name" value="ATPase domain of HSP90 chaperone/DNA topoisomerase II/histidine kinase"/>
    <property type="match status" value="1"/>
</dbReference>
<dbReference type="Proteomes" id="UP000503840">
    <property type="component" value="Unassembled WGS sequence"/>
</dbReference>
<dbReference type="SUPFAM" id="SSF47384">
    <property type="entry name" value="Homodimeric domain of signal transducing histidine kinase"/>
    <property type="match status" value="1"/>
</dbReference>
<dbReference type="InterPro" id="IPR011006">
    <property type="entry name" value="CheY-like_superfamily"/>
</dbReference>
<evidence type="ECO:0000256" key="1">
    <source>
        <dbReference type="ARBA" id="ARBA00000085"/>
    </source>
</evidence>
<dbReference type="InterPro" id="IPR003594">
    <property type="entry name" value="HATPase_dom"/>
</dbReference>
<accession>A0A7J0BM23</accession>
<feature type="domain" description="Response regulatory" evidence="12">
    <location>
        <begin position="501"/>
        <end position="621"/>
    </location>
</feature>
<evidence type="ECO:0000259" key="12">
    <source>
        <dbReference type="PROSITE" id="PS50110"/>
    </source>
</evidence>
<dbReference type="SMART" id="SM00448">
    <property type="entry name" value="REC"/>
    <property type="match status" value="1"/>
</dbReference>
<evidence type="ECO:0000313" key="14">
    <source>
        <dbReference type="Proteomes" id="UP000503840"/>
    </source>
</evidence>